<protein>
    <submittedName>
        <fullName evidence="1">Uncharacterized protein</fullName>
    </submittedName>
</protein>
<evidence type="ECO:0000313" key="2">
    <source>
        <dbReference type="Proteomes" id="UP000094769"/>
    </source>
</evidence>
<dbReference type="Proteomes" id="UP000094769">
    <property type="component" value="Unassembled WGS sequence"/>
</dbReference>
<dbReference type="EMBL" id="MARB01000004">
    <property type="protein sequence ID" value="ODJ88804.1"/>
    <property type="molecule type" value="Genomic_DNA"/>
</dbReference>
<dbReference type="OrthoDB" id="9959675at2"/>
<accession>A0A7Z0VPE5</accession>
<evidence type="ECO:0000313" key="1">
    <source>
        <dbReference type="EMBL" id="ODJ88804.1"/>
    </source>
</evidence>
<reference evidence="1 2" key="1">
    <citation type="submission" date="2016-06" db="EMBL/GenBank/DDBJ databases">
        <title>Genome sequence of endosymbiont of Candidatus Endolucinida thiodiazotropha.</title>
        <authorList>
            <person name="Poehlein A."/>
            <person name="Koenig S."/>
            <person name="Heiden S.E."/>
            <person name="Thuermer A."/>
            <person name="Voget S."/>
            <person name="Daniel R."/>
            <person name="Markert S."/>
            <person name="Gros O."/>
            <person name="Schweder T."/>
        </authorList>
    </citation>
    <scope>NUCLEOTIDE SEQUENCE [LARGE SCALE GENOMIC DNA]</scope>
    <source>
        <strain evidence="1 2">COS</strain>
    </source>
</reference>
<proteinExistence type="predicted"/>
<organism evidence="1 2">
    <name type="scientific">Candidatus Thiodiazotropha endolucinida</name>
    <dbReference type="NCBI Taxonomy" id="1655433"/>
    <lineage>
        <taxon>Bacteria</taxon>
        <taxon>Pseudomonadati</taxon>
        <taxon>Pseudomonadota</taxon>
        <taxon>Gammaproteobacteria</taxon>
        <taxon>Chromatiales</taxon>
        <taxon>Sedimenticolaceae</taxon>
        <taxon>Candidatus Thiodiazotropha</taxon>
    </lineage>
</organism>
<sequence length="103" mass="11630">MQISHSLTLPSMTVSLEQQRESAARMTQTLPLASQVAEIAPTLHSLEQVKRAEQLLQRQRSGPTFTQVSDDPRKQRALSSYQSVQTERERDYVSEVLGIDVYA</sequence>
<comment type="caution">
    <text evidence="1">The sequence shown here is derived from an EMBL/GenBank/DDBJ whole genome shotgun (WGS) entry which is preliminary data.</text>
</comment>
<dbReference type="RefSeq" id="WP_069121659.1">
    <property type="nucleotide sequence ID" value="NZ_MARB01000004.1"/>
</dbReference>
<keyword evidence="2" id="KW-1185">Reference proteome</keyword>
<gene>
    <name evidence="1" type="ORF">CODIS_08980</name>
</gene>
<name>A0A7Z0VPE5_9GAMM</name>
<dbReference type="AlphaFoldDB" id="A0A7Z0VPE5"/>